<organism evidence="2 3">
    <name type="scientific">Skeletonema marinoi</name>
    <dbReference type="NCBI Taxonomy" id="267567"/>
    <lineage>
        <taxon>Eukaryota</taxon>
        <taxon>Sar</taxon>
        <taxon>Stramenopiles</taxon>
        <taxon>Ochrophyta</taxon>
        <taxon>Bacillariophyta</taxon>
        <taxon>Coscinodiscophyceae</taxon>
        <taxon>Thalassiosirophycidae</taxon>
        <taxon>Thalassiosirales</taxon>
        <taxon>Skeletonemataceae</taxon>
        <taxon>Skeletonema</taxon>
        <taxon>Skeletonema marinoi-dohrnii complex</taxon>
    </lineage>
</organism>
<feature type="region of interest" description="Disordered" evidence="1">
    <location>
        <begin position="147"/>
        <end position="167"/>
    </location>
</feature>
<evidence type="ECO:0000256" key="1">
    <source>
        <dbReference type="SAM" id="MobiDB-lite"/>
    </source>
</evidence>
<feature type="compositionally biased region" description="Polar residues" evidence="1">
    <location>
        <begin position="147"/>
        <end position="158"/>
    </location>
</feature>
<dbReference type="GO" id="GO:0004386">
    <property type="term" value="F:helicase activity"/>
    <property type="evidence" value="ECO:0007669"/>
    <property type="project" value="UniProtKB-KW"/>
</dbReference>
<feature type="compositionally biased region" description="Polar residues" evidence="1">
    <location>
        <begin position="79"/>
        <end position="89"/>
    </location>
</feature>
<dbReference type="EMBL" id="JATAAI010000008">
    <property type="protein sequence ID" value="KAK1743729.1"/>
    <property type="molecule type" value="Genomic_DNA"/>
</dbReference>
<dbReference type="Proteomes" id="UP001224775">
    <property type="component" value="Unassembled WGS sequence"/>
</dbReference>
<feature type="region of interest" description="Disordered" evidence="1">
    <location>
        <begin position="189"/>
        <end position="264"/>
    </location>
</feature>
<gene>
    <name evidence="2" type="ORF">QTG54_005326</name>
</gene>
<reference evidence="2" key="1">
    <citation type="submission" date="2023-06" db="EMBL/GenBank/DDBJ databases">
        <title>Survivors Of The Sea: Transcriptome response of Skeletonema marinoi to long-term dormancy.</title>
        <authorList>
            <person name="Pinder M.I.M."/>
            <person name="Kourtchenko O."/>
            <person name="Robertson E.K."/>
            <person name="Larsson T."/>
            <person name="Maumus F."/>
            <person name="Osuna-Cruz C.M."/>
            <person name="Vancaester E."/>
            <person name="Stenow R."/>
            <person name="Vandepoele K."/>
            <person name="Ploug H."/>
            <person name="Bruchert V."/>
            <person name="Godhe A."/>
            <person name="Topel M."/>
        </authorList>
    </citation>
    <scope>NUCLEOTIDE SEQUENCE</scope>
    <source>
        <strain evidence="2">R05AC</strain>
    </source>
</reference>
<proteinExistence type="predicted"/>
<protein>
    <submittedName>
        <fullName evidence="2">Helicase-associated domain-containing protein</fullName>
    </submittedName>
</protein>
<keyword evidence="3" id="KW-1185">Reference proteome</keyword>
<feature type="region of interest" description="Disordered" evidence="1">
    <location>
        <begin position="1"/>
        <end position="89"/>
    </location>
</feature>
<feature type="compositionally biased region" description="Basic and acidic residues" evidence="1">
    <location>
        <begin position="238"/>
        <end position="249"/>
    </location>
</feature>
<sequence>MKQERSDSLSNTSTQDKPHTRSRTRSLSSAVSSTMSSISGASGEAGERISRGPAKKRHKARALFGLNNDTESAQDEKTNATSTRRPRSNTIDSFRAAMDHQSNDLPTSSIVLPQIKQVTIVESNNTTASPPSERFRSDTIDFLNSSGFHTTMSGSPSPRSRGDTIDFLNNSGDGISIGLDPIPVNVASANNASTSAPHVDIAHKKTPKKTNRTRASSQSSGSTSEGPLRKRRRTRSLQFKDTEKTTDDKADSEDNDVSANDSDDFRIRSNTFDYSMEDALYGRSRSDTLDFLTAAVAGDMGHDLDAASAAAAGCGSSFAMHPISAPSGASAMYHPRRPRSNTIDSTTSSLNSTKLDFLVQWQPKTTLFEISRAEA</sequence>
<evidence type="ECO:0000313" key="3">
    <source>
        <dbReference type="Proteomes" id="UP001224775"/>
    </source>
</evidence>
<keyword evidence="2" id="KW-0347">Helicase</keyword>
<keyword evidence="2" id="KW-0378">Hydrolase</keyword>
<evidence type="ECO:0000313" key="2">
    <source>
        <dbReference type="EMBL" id="KAK1743729.1"/>
    </source>
</evidence>
<comment type="caution">
    <text evidence="2">The sequence shown here is derived from an EMBL/GenBank/DDBJ whole genome shotgun (WGS) entry which is preliminary data.</text>
</comment>
<dbReference type="AlphaFoldDB" id="A0AAD9DEZ9"/>
<feature type="compositionally biased region" description="Low complexity" evidence="1">
    <location>
        <begin position="25"/>
        <end position="44"/>
    </location>
</feature>
<accession>A0AAD9DEZ9</accession>
<name>A0AAD9DEZ9_9STRA</name>
<keyword evidence="2" id="KW-0067">ATP-binding</keyword>
<keyword evidence="2" id="KW-0547">Nucleotide-binding</keyword>